<comment type="similarity">
    <text evidence="1">Belongs to the GMC oxidoreductase family.</text>
</comment>
<evidence type="ECO:0000313" key="2">
    <source>
        <dbReference type="EMBL" id="KAF2885961.1"/>
    </source>
</evidence>
<dbReference type="OrthoDB" id="269227at2759"/>
<feature type="non-terminal residue" evidence="2">
    <location>
        <position position="72"/>
    </location>
</feature>
<dbReference type="Gene3D" id="3.30.560.10">
    <property type="entry name" value="Glucose Oxidase, domain 3"/>
    <property type="match status" value="1"/>
</dbReference>
<comment type="caution">
    <text evidence="2">The sequence shown here is derived from an EMBL/GenBank/DDBJ whole genome shotgun (WGS) entry which is preliminary data.</text>
</comment>
<dbReference type="Pfam" id="PF13450">
    <property type="entry name" value="NAD_binding_8"/>
    <property type="match status" value="1"/>
</dbReference>
<dbReference type="Proteomes" id="UP000801492">
    <property type="component" value="Unassembled WGS sequence"/>
</dbReference>
<dbReference type="PANTHER" id="PTHR11552:SF158">
    <property type="entry name" value="GH23626P-RELATED"/>
    <property type="match status" value="1"/>
</dbReference>
<dbReference type="InterPro" id="IPR036188">
    <property type="entry name" value="FAD/NAD-bd_sf"/>
</dbReference>
<dbReference type="EMBL" id="VTPC01089059">
    <property type="protein sequence ID" value="KAF2885961.1"/>
    <property type="molecule type" value="Genomic_DNA"/>
</dbReference>
<name>A0A8K0G4T8_IGNLU</name>
<accession>A0A8K0G4T8</accession>
<gene>
    <name evidence="2" type="ORF">ILUMI_20212</name>
</gene>
<reference evidence="2" key="1">
    <citation type="submission" date="2019-08" db="EMBL/GenBank/DDBJ databases">
        <title>The genome of the North American firefly Photinus pyralis.</title>
        <authorList>
            <consortium name="Photinus pyralis genome working group"/>
            <person name="Fallon T.R."/>
            <person name="Sander Lower S.E."/>
            <person name="Weng J.-K."/>
        </authorList>
    </citation>
    <scope>NUCLEOTIDE SEQUENCE</scope>
    <source>
        <strain evidence="2">TRF0915ILg1</strain>
        <tissue evidence="2">Whole body</tissue>
    </source>
</reference>
<evidence type="ECO:0000313" key="3">
    <source>
        <dbReference type="Proteomes" id="UP000801492"/>
    </source>
</evidence>
<dbReference type="PANTHER" id="PTHR11552">
    <property type="entry name" value="GLUCOSE-METHANOL-CHOLINE GMC OXIDOREDUCTASE"/>
    <property type="match status" value="1"/>
</dbReference>
<dbReference type="Gene3D" id="3.50.50.60">
    <property type="entry name" value="FAD/NAD(P)-binding domain"/>
    <property type="match status" value="1"/>
</dbReference>
<organism evidence="2 3">
    <name type="scientific">Ignelater luminosus</name>
    <name type="common">Cucubano</name>
    <name type="synonym">Pyrophorus luminosus</name>
    <dbReference type="NCBI Taxonomy" id="2038154"/>
    <lineage>
        <taxon>Eukaryota</taxon>
        <taxon>Metazoa</taxon>
        <taxon>Ecdysozoa</taxon>
        <taxon>Arthropoda</taxon>
        <taxon>Hexapoda</taxon>
        <taxon>Insecta</taxon>
        <taxon>Pterygota</taxon>
        <taxon>Neoptera</taxon>
        <taxon>Endopterygota</taxon>
        <taxon>Coleoptera</taxon>
        <taxon>Polyphaga</taxon>
        <taxon>Elateriformia</taxon>
        <taxon>Elateroidea</taxon>
        <taxon>Elateridae</taxon>
        <taxon>Agrypninae</taxon>
        <taxon>Pyrophorini</taxon>
        <taxon>Ignelater</taxon>
    </lineage>
</organism>
<dbReference type="GO" id="GO:0016491">
    <property type="term" value="F:oxidoreductase activity"/>
    <property type="evidence" value="ECO:0007669"/>
    <property type="project" value="TreeGrafter"/>
</dbReference>
<evidence type="ECO:0008006" key="4">
    <source>
        <dbReference type="Google" id="ProtNLM"/>
    </source>
</evidence>
<sequence>HYGHYDFIIVGAGPSGSVLTNRLTESGKFKVLLLEAGGRENDFTDVPGFAGYLAHSDFNWGYKTIPQANACL</sequence>
<protein>
    <recommendedName>
        <fullName evidence="4">Glucose-methanol-choline oxidoreductase N-terminal domain-containing protein</fullName>
    </recommendedName>
</protein>
<feature type="non-terminal residue" evidence="2">
    <location>
        <position position="1"/>
    </location>
</feature>
<proteinExistence type="inferred from homology"/>
<dbReference type="InterPro" id="IPR012132">
    <property type="entry name" value="GMC_OxRdtase"/>
</dbReference>
<dbReference type="AlphaFoldDB" id="A0A8K0G4T8"/>
<dbReference type="SUPFAM" id="SSF51905">
    <property type="entry name" value="FAD/NAD(P)-binding domain"/>
    <property type="match status" value="1"/>
</dbReference>
<keyword evidence="3" id="KW-1185">Reference proteome</keyword>
<evidence type="ECO:0000256" key="1">
    <source>
        <dbReference type="ARBA" id="ARBA00010790"/>
    </source>
</evidence>
<dbReference type="GO" id="GO:0050660">
    <property type="term" value="F:flavin adenine dinucleotide binding"/>
    <property type="evidence" value="ECO:0007669"/>
    <property type="project" value="InterPro"/>
</dbReference>